<dbReference type="InterPro" id="IPR052027">
    <property type="entry name" value="PspC"/>
</dbReference>
<gene>
    <name evidence="9" type="ORF">CLV28_0389</name>
</gene>
<evidence type="ECO:0000313" key="9">
    <source>
        <dbReference type="EMBL" id="PJJ77175.1"/>
    </source>
</evidence>
<feature type="domain" description="Phage shock protein PspC N-terminal" evidence="8">
    <location>
        <begin position="22"/>
        <end position="76"/>
    </location>
</feature>
<feature type="compositionally biased region" description="Low complexity" evidence="6">
    <location>
        <begin position="155"/>
        <end position="188"/>
    </location>
</feature>
<feature type="region of interest" description="Disordered" evidence="6">
    <location>
        <begin position="149"/>
        <end position="188"/>
    </location>
</feature>
<keyword evidence="3 7" id="KW-0812">Transmembrane</keyword>
<feature type="region of interest" description="Disordered" evidence="6">
    <location>
        <begin position="220"/>
        <end position="246"/>
    </location>
</feature>
<dbReference type="PANTHER" id="PTHR33885">
    <property type="entry name" value="PHAGE SHOCK PROTEIN C"/>
    <property type="match status" value="1"/>
</dbReference>
<evidence type="ECO:0000256" key="1">
    <source>
        <dbReference type="ARBA" id="ARBA00004162"/>
    </source>
</evidence>
<keyword evidence="4 7" id="KW-1133">Transmembrane helix</keyword>
<accession>A0A2M9CZB4</accession>
<reference evidence="9 10" key="1">
    <citation type="submission" date="2017-11" db="EMBL/GenBank/DDBJ databases">
        <title>Genomic Encyclopedia of Archaeal and Bacterial Type Strains, Phase II (KMG-II): From Individual Species to Whole Genera.</title>
        <authorList>
            <person name="Goeker M."/>
        </authorList>
    </citation>
    <scope>NUCLEOTIDE SEQUENCE [LARGE SCALE GENOMIC DNA]</scope>
    <source>
        <strain evidence="9 10">DSM 25478</strain>
    </source>
</reference>
<protein>
    <submittedName>
        <fullName evidence="9">Phage shock protein C (PspC) family protein</fullName>
    </submittedName>
</protein>
<evidence type="ECO:0000256" key="7">
    <source>
        <dbReference type="SAM" id="Phobius"/>
    </source>
</evidence>
<dbReference type="Pfam" id="PF04024">
    <property type="entry name" value="PspC"/>
    <property type="match status" value="1"/>
</dbReference>
<organism evidence="9 10">
    <name type="scientific">Sediminihabitans luteus</name>
    <dbReference type="NCBI Taxonomy" id="1138585"/>
    <lineage>
        <taxon>Bacteria</taxon>
        <taxon>Bacillati</taxon>
        <taxon>Actinomycetota</taxon>
        <taxon>Actinomycetes</taxon>
        <taxon>Micrococcales</taxon>
        <taxon>Cellulomonadaceae</taxon>
        <taxon>Sediminihabitans</taxon>
    </lineage>
</organism>
<dbReference type="GO" id="GO:0005886">
    <property type="term" value="C:plasma membrane"/>
    <property type="evidence" value="ECO:0007669"/>
    <property type="project" value="UniProtKB-SubCell"/>
</dbReference>
<evidence type="ECO:0000256" key="3">
    <source>
        <dbReference type="ARBA" id="ARBA00022692"/>
    </source>
</evidence>
<feature type="transmembrane region" description="Helical" evidence="7">
    <location>
        <begin position="250"/>
        <end position="269"/>
    </location>
</feature>
<feature type="compositionally biased region" description="Basic and acidic residues" evidence="6">
    <location>
        <begin position="220"/>
        <end position="241"/>
    </location>
</feature>
<dbReference type="EMBL" id="PGFE01000001">
    <property type="protein sequence ID" value="PJJ77175.1"/>
    <property type="molecule type" value="Genomic_DNA"/>
</dbReference>
<comment type="subcellular location">
    <subcellularLocation>
        <location evidence="1">Cell membrane</location>
        <topology evidence="1">Single-pass membrane protein</topology>
    </subcellularLocation>
</comment>
<feature type="transmembrane region" description="Helical" evidence="7">
    <location>
        <begin position="121"/>
        <end position="141"/>
    </location>
</feature>
<dbReference type="AlphaFoldDB" id="A0A2M9CZB4"/>
<evidence type="ECO:0000256" key="4">
    <source>
        <dbReference type="ARBA" id="ARBA00022989"/>
    </source>
</evidence>
<feature type="transmembrane region" description="Helical" evidence="7">
    <location>
        <begin position="281"/>
        <end position="300"/>
    </location>
</feature>
<keyword evidence="2" id="KW-1003">Cell membrane</keyword>
<sequence length="467" mass="48495">MPPPPSSDPMARFFDSLRRSGLSRSEDRWVGGVAGGLADRFGLDPLLVRGLLFVSFFLSGAGLVLYGIAWALLPEARDGRIHLEQTIRGDVDVALVGAAATVVVGLTWGDGWWSLTNRVGLGWLNGLFWLAAVGVVVYLVVRSRQLAGPAPDTWGGPKAPPAGGDPAWGTEAPAGTWTPPAAQAPAGTADAHARKHDEISHARAEAHRARTDAHKARAEARTEAARLRSEAQRRQHEEAKARRARSAGSSTVVATLGLVLLLGAVVLLLDRTSGAGDAPLLVWLGASIVLVGAVTVVTGLRGRRSGGLTGIAWVLLVAFVPAVAWSALGVAEGYRTVVADGGIDTRPTTVAEAEDGVSFLVGDATIDLTALDLPADAASDPVEIDASFGAGQLTVRVPDGVPVTAHVDIWAGETTWRDEDGGVTSWAGINPGAGTLSSDEVAAGEDPRIVLDITGRTGAVRIVEEQS</sequence>
<evidence type="ECO:0000313" key="10">
    <source>
        <dbReference type="Proteomes" id="UP000231693"/>
    </source>
</evidence>
<feature type="transmembrane region" description="Helical" evidence="7">
    <location>
        <begin position="93"/>
        <end position="115"/>
    </location>
</feature>
<feature type="transmembrane region" description="Helical" evidence="7">
    <location>
        <begin position="51"/>
        <end position="73"/>
    </location>
</feature>
<name>A0A2M9CZB4_9CELL</name>
<keyword evidence="10" id="KW-1185">Reference proteome</keyword>
<feature type="transmembrane region" description="Helical" evidence="7">
    <location>
        <begin position="307"/>
        <end position="328"/>
    </location>
</feature>
<evidence type="ECO:0000256" key="5">
    <source>
        <dbReference type="ARBA" id="ARBA00023136"/>
    </source>
</evidence>
<dbReference type="PANTHER" id="PTHR33885:SF3">
    <property type="entry name" value="PHAGE SHOCK PROTEIN C"/>
    <property type="match status" value="1"/>
</dbReference>
<proteinExistence type="predicted"/>
<comment type="caution">
    <text evidence="9">The sequence shown here is derived from an EMBL/GenBank/DDBJ whole genome shotgun (WGS) entry which is preliminary data.</text>
</comment>
<evidence type="ECO:0000256" key="6">
    <source>
        <dbReference type="SAM" id="MobiDB-lite"/>
    </source>
</evidence>
<dbReference type="InterPro" id="IPR007168">
    <property type="entry name" value="Phageshock_PspC_N"/>
</dbReference>
<evidence type="ECO:0000256" key="2">
    <source>
        <dbReference type="ARBA" id="ARBA00022475"/>
    </source>
</evidence>
<dbReference type="Proteomes" id="UP000231693">
    <property type="component" value="Unassembled WGS sequence"/>
</dbReference>
<keyword evidence="5 7" id="KW-0472">Membrane</keyword>
<evidence type="ECO:0000259" key="8">
    <source>
        <dbReference type="Pfam" id="PF04024"/>
    </source>
</evidence>